<protein>
    <recommendedName>
        <fullName evidence="6">Methylamine utilisation protein MauE domain-containing protein</fullName>
    </recommendedName>
</protein>
<dbReference type="InterPro" id="IPR009908">
    <property type="entry name" value="Methylamine_util_MauE"/>
</dbReference>
<feature type="transmembrane region" description="Helical" evidence="5">
    <location>
        <begin position="83"/>
        <end position="102"/>
    </location>
</feature>
<gene>
    <name evidence="7" type="ORF">SAMN05421820_101771</name>
</gene>
<comment type="subcellular location">
    <subcellularLocation>
        <location evidence="1">Membrane</location>
        <topology evidence="1">Multi-pass membrane protein</topology>
    </subcellularLocation>
</comment>
<keyword evidence="2 5" id="KW-0812">Transmembrane</keyword>
<evidence type="ECO:0000256" key="1">
    <source>
        <dbReference type="ARBA" id="ARBA00004141"/>
    </source>
</evidence>
<evidence type="ECO:0000259" key="6">
    <source>
        <dbReference type="Pfam" id="PF07291"/>
    </source>
</evidence>
<name>A0A1G9L582_9SPHI</name>
<dbReference type="RefSeq" id="WP_074604764.1">
    <property type="nucleotide sequence ID" value="NZ_FNGY01000001.1"/>
</dbReference>
<feature type="domain" description="Methylamine utilisation protein MauE" evidence="6">
    <location>
        <begin position="16"/>
        <end position="137"/>
    </location>
</feature>
<reference evidence="8" key="1">
    <citation type="submission" date="2016-10" db="EMBL/GenBank/DDBJ databases">
        <authorList>
            <person name="Varghese N."/>
            <person name="Submissions S."/>
        </authorList>
    </citation>
    <scope>NUCLEOTIDE SEQUENCE [LARGE SCALE GENOMIC DNA]</scope>
    <source>
        <strain evidence="8">DSM 19110</strain>
    </source>
</reference>
<organism evidence="7 8">
    <name type="scientific">Pedobacter steynii</name>
    <dbReference type="NCBI Taxonomy" id="430522"/>
    <lineage>
        <taxon>Bacteria</taxon>
        <taxon>Pseudomonadati</taxon>
        <taxon>Bacteroidota</taxon>
        <taxon>Sphingobacteriia</taxon>
        <taxon>Sphingobacteriales</taxon>
        <taxon>Sphingobacteriaceae</taxon>
        <taxon>Pedobacter</taxon>
    </lineage>
</organism>
<dbReference type="Pfam" id="PF07291">
    <property type="entry name" value="MauE"/>
    <property type="match status" value="1"/>
</dbReference>
<evidence type="ECO:0000313" key="8">
    <source>
        <dbReference type="Proteomes" id="UP000183200"/>
    </source>
</evidence>
<evidence type="ECO:0000256" key="5">
    <source>
        <dbReference type="SAM" id="Phobius"/>
    </source>
</evidence>
<dbReference type="GO" id="GO:0016020">
    <property type="term" value="C:membrane"/>
    <property type="evidence" value="ECO:0007669"/>
    <property type="project" value="UniProtKB-SubCell"/>
</dbReference>
<evidence type="ECO:0000256" key="3">
    <source>
        <dbReference type="ARBA" id="ARBA00022989"/>
    </source>
</evidence>
<evidence type="ECO:0000256" key="2">
    <source>
        <dbReference type="ARBA" id="ARBA00022692"/>
    </source>
</evidence>
<evidence type="ECO:0000313" key="7">
    <source>
        <dbReference type="EMBL" id="SDL56966.1"/>
    </source>
</evidence>
<keyword evidence="8" id="KW-1185">Reference proteome</keyword>
<dbReference type="GO" id="GO:0030416">
    <property type="term" value="P:methylamine metabolic process"/>
    <property type="evidence" value="ECO:0007669"/>
    <property type="project" value="InterPro"/>
</dbReference>
<feature type="transmembrane region" description="Helical" evidence="5">
    <location>
        <begin position="57"/>
        <end position="76"/>
    </location>
</feature>
<proteinExistence type="predicted"/>
<feature type="transmembrane region" description="Helical" evidence="5">
    <location>
        <begin position="12"/>
        <end position="33"/>
    </location>
</feature>
<dbReference type="EMBL" id="FNGY01000001">
    <property type="protein sequence ID" value="SDL56966.1"/>
    <property type="molecule type" value="Genomic_DNA"/>
</dbReference>
<dbReference type="AlphaFoldDB" id="A0A1G9L582"/>
<feature type="transmembrane region" description="Helical" evidence="5">
    <location>
        <begin position="122"/>
        <end position="141"/>
    </location>
</feature>
<dbReference type="Proteomes" id="UP000183200">
    <property type="component" value="Unassembled WGS sequence"/>
</dbReference>
<accession>A0A1G9L582</accession>
<keyword evidence="4 5" id="KW-0472">Membrane</keyword>
<sequence length="148" mass="16969">MLTKRDPISRNYHVIIAYSLYYFIMSFITYTSVNKALNLQSFRINILKTGLFSETSIYYISITVIVLEIGLVLILFLNKKLGFSLFLVMMLFFTGYITYLRLNGLYEVCGCGGILNGLSYSYHLLINLCLISAGLYCFNIISRSKDEI</sequence>
<evidence type="ECO:0000256" key="4">
    <source>
        <dbReference type="ARBA" id="ARBA00023136"/>
    </source>
</evidence>
<keyword evidence="3 5" id="KW-1133">Transmembrane helix</keyword>